<evidence type="ECO:0000256" key="2">
    <source>
        <dbReference type="ARBA" id="ARBA00038334"/>
    </source>
</evidence>
<proteinExistence type="inferred from homology"/>
<dbReference type="AlphaFoldDB" id="A0A834I6V0"/>
<evidence type="ECO:0000313" key="6">
    <source>
        <dbReference type="Proteomes" id="UP000625711"/>
    </source>
</evidence>
<dbReference type="Gene3D" id="3.40.50.1820">
    <property type="entry name" value="alpha/beta hydrolase"/>
    <property type="match status" value="1"/>
</dbReference>
<dbReference type="PRINTS" id="PR00412">
    <property type="entry name" value="EPOXHYDRLASE"/>
</dbReference>
<evidence type="ECO:0000313" key="5">
    <source>
        <dbReference type="EMBL" id="KAF7268152.1"/>
    </source>
</evidence>
<dbReference type="InterPro" id="IPR029058">
    <property type="entry name" value="AB_hydrolase_fold"/>
</dbReference>
<name>A0A834I6V0_RHYFE</name>
<feature type="compositionally biased region" description="Polar residues" evidence="3">
    <location>
        <begin position="10"/>
        <end position="20"/>
    </location>
</feature>
<evidence type="ECO:0000256" key="3">
    <source>
        <dbReference type="SAM" id="MobiDB-lite"/>
    </source>
</evidence>
<dbReference type="EMBL" id="JAACXV010014339">
    <property type="protein sequence ID" value="KAF7268152.1"/>
    <property type="molecule type" value="Genomic_DNA"/>
</dbReference>
<feature type="region of interest" description="Disordered" evidence="3">
    <location>
        <begin position="1"/>
        <end position="46"/>
    </location>
</feature>
<dbReference type="InterPro" id="IPR000073">
    <property type="entry name" value="AB_hydrolase_1"/>
</dbReference>
<keyword evidence="1" id="KW-0378">Hydrolase</keyword>
<dbReference type="Proteomes" id="UP000625711">
    <property type="component" value="Unassembled WGS sequence"/>
</dbReference>
<comment type="similarity">
    <text evidence="2">Belongs to the AB hydrolase superfamily. Epoxide hydrolase family.</text>
</comment>
<protein>
    <recommendedName>
        <fullName evidence="4">AB hydrolase-1 domain-containing protein</fullName>
    </recommendedName>
</protein>
<dbReference type="InterPro" id="IPR000639">
    <property type="entry name" value="Epox_hydrolase-like"/>
</dbReference>
<gene>
    <name evidence="5" type="ORF">GWI33_018617</name>
</gene>
<reference evidence="5" key="1">
    <citation type="submission" date="2020-08" db="EMBL/GenBank/DDBJ databases">
        <title>Genome sequencing and assembly of the red palm weevil Rhynchophorus ferrugineus.</title>
        <authorList>
            <person name="Dias G.B."/>
            <person name="Bergman C.M."/>
            <person name="Manee M."/>
        </authorList>
    </citation>
    <scope>NUCLEOTIDE SEQUENCE</scope>
    <source>
        <strain evidence="5">AA-2017</strain>
        <tissue evidence="5">Whole larva</tissue>
    </source>
</reference>
<dbReference type="Pfam" id="PF00561">
    <property type="entry name" value="Abhydrolase_1"/>
    <property type="match status" value="1"/>
</dbReference>
<sequence length="437" mass="49448">MSPRRAISFDTLSVPSSKRSQSIHDVASARRPLRTDKRNRQSQSGTAMAKSACIQSISVWGQIRIHVLSFLFGLWVLSKRLARWLWRPNGFSSLTPRDTPPPCLVDSNLGQHKYVKLKGVKLHYIEAGIKTNPVILLLHGFPDFWLSWRYQIATLAHHFRVIALDLKGFGDSDKPAWRSSYKIDTILKELAQFIHSLGVSSCTVIGHDLGALLGWYLVHQTPAVVKKFVTVSCPHPNIYWGSPKSQWLNYVQLPYLPEIDALKEDVKIIDQYFKHLDAKDVDAYKYTFSRQDDWTGPLNYYRNLPLSKIGEPLSRIQVPVLFILGGKDPFVRLENIVKSTVFCESFRLEIVDDCGHFPHQENPTNFNAILIKHLVDKVPDSRPDSSPSKRLINGLFGAMSTTVKYGNTMIGSVQKKTNNVVSSIPSFNLNYNSASQS</sequence>
<evidence type="ECO:0000256" key="1">
    <source>
        <dbReference type="ARBA" id="ARBA00022801"/>
    </source>
</evidence>
<keyword evidence="6" id="KW-1185">Reference proteome</keyword>
<accession>A0A834I6V0</accession>
<feature type="domain" description="AB hydrolase-1" evidence="4">
    <location>
        <begin position="133"/>
        <end position="251"/>
    </location>
</feature>
<dbReference type="PANTHER" id="PTHR43329">
    <property type="entry name" value="EPOXIDE HYDROLASE"/>
    <property type="match status" value="1"/>
</dbReference>
<dbReference type="SUPFAM" id="SSF53474">
    <property type="entry name" value="alpha/beta-Hydrolases"/>
    <property type="match status" value="1"/>
</dbReference>
<organism evidence="5 6">
    <name type="scientific">Rhynchophorus ferrugineus</name>
    <name type="common">Red palm weevil</name>
    <name type="synonym">Curculio ferrugineus</name>
    <dbReference type="NCBI Taxonomy" id="354439"/>
    <lineage>
        <taxon>Eukaryota</taxon>
        <taxon>Metazoa</taxon>
        <taxon>Ecdysozoa</taxon>
        <taxon>Arthropoda</taxon>
        <taxon>Hexapoda</taxon>
        <taxon>Insecta</taxon>
        <taxon>Pterygota</taxon>
        <taxon>Neoptera</taxon>
        <taxon>Endopterygota</taxon>
        <taxon>Coleoptera</taxon>
        <taxon>Polyphaga</taxon>
        <taxon>Cucujiformia</taxon>
        <taxon>Curculionidae</taxon>
        <taxon>Dryophthorinae</taxon>
        <taxon>Rhynchophorus</taxon>
    </lineage>
</organism>
<evidence type="ECO:0000259" key="4">
    <source>
        <dbReference type="Pfam" id="PF00561"/>
    </source>
</evidence>
<comment type="caution">
    <text evidence="5">The sequence shown here is derived from an EMBL/GenBank/DDBJ whole genome shotgun (WGS) entry which is preliminary data.</text>
</comment>
<dbReference type="OrthoDB" id="408373at2759"/>
<dbReference type="PRINTS" id="PR00111">
    <property type="entry name" value="ABHYDROLASE"/>
</dbReference>
<dbReference type="GO" id="GO:0004301">
    <property type="term" value="F:epoxide hydrolase activity"/>
    <property type="evidence" value="ECO:0007669"/>
    <property type="project" value="UniProtKB-ARBA"/>
</dbReference>